<reference evidence="1" key="1">
    <citation type="submission" date="2020-09" db="EMBL/GenBank/DDBJ databases">
        <authorList>
            <person name="Kikuchi T."/>
        </authorList>
    </citation>
    <scope>NUCLEOTIDE SEQUENCE</scope>
    <source>
        <strain evidence="1">Ka4C1</strain>
    </source>
</reference>
<dbReference type="Proteomes" id="UP000659654">
    <property type="component" value="Unassembled WGS sequence"/>
</dbReference>
<evidence type="ECO:0000313" key="2">
    <source>
        <dbReference type="Proteomes" id="UP000659654"/>
    </source>
</evidence>
<sequence length="147" mass="16321">MTRGDQGALSPRCTVRPGATFAQVHSSKRVRCTVRSGAPFSQNEEALHKKAELLESGIASTTEPCDDFANYAAYGIEASTFVKYKQERAEEVFGKMQSQFEPLVELKRIFGFCQYQTPFPGKKFKPGKDDTEAAANLALILGWQLSY</sequence>
<dbReference type="AlphaFoldDB" id="A0A7I8XJT3"/>
<protein>
    <submittedName>
        <fullName evidence="1">(pine wood nematode) hypothetical protein</fullName>
    </submittedName>
</protein>
<gene>
    <name evidence="1" type="ORF">BXYJ_LOCUS11025</name>
</gene>
<accession>A0A7I8XJT3</accession>
<proteinExistence type="predicted"/>
<name>A0A7I8XJT3_BURXY</name>
<keyword evidence="2" id="KW-1185">Reference proteome</keyword>
<dbReference type="Proteomes" id="UP000582659">
    <property type="component" value="Unassembled WGS sequence"/>
</dbReference>
<organism evidence="1 2">
    <name type="scientific">Bursaphelenchus xylophilus</name>
    <name type="common">Pinewood nematode worm</name>
    <name type="synonym">Aphelenchoides xylophilus</name>
    <dbReference type="NCBI Taxonomy" id="6326"/>
    <lineage>
        <taxon>Eukaryota</taxon>
        <taxon>Metazoa</taxon>
        <taxon>Ecdysozoa</taxon>
        <taxon>Nematoda</taxon>
        <taxon>Chromadorea</taxon>
        <taxon>Rhabditida</taxon>
        <taxon>Tylenchina</taxon>
        <taxon>Tylenchomorpha</taxon>
        <taxon>Aphelenchoidea</taxon>
        <taxon>Aphelenchoididae</taxon>
        <taxon>Bursaphelenchus</taxon>
    </lineage>
</organism>
<evidence type="ECO:0000313" key="1">
    <source>
        <dbReference type="EMBL" id="CAD5230514.1"/>
    </source>
</evidence>
<dbReference type="EMBL" id="CAJFDI010000005">
    <property type="protein sequence ID" value="CAD5230514.1"/>
    <property type="molecule type" value="Genomic_DNA"/>
</dbReference>
<dbReference type="EMBL" id="CAJFCV020000005">
    <property type="protein sequence ID" value="CAG9121474.1"/>
    <property type="molecule type" value="Genomic_DNA"/>
</dbReference>
<comment type="caution">
    <text evidence="1">The sequence shown here is derived from an EMBL/GenBank/DDBJ whole genome shotgun (WGS) entry which is preliminary data.</text>
</comment>